<protein>
    <submittedName>
        <fullName evidence="1">Uncharacterized protein</fullName>
    </submittedName>
</protein>
<evidence type="ECO:0000313" key="2">
    <source>
        <dbReference type="Proteomes" id="UP000831701"/>
    </source>
</evidence>
<evidence type="ECO:0000313" key="1">
    <source>
        <dbReference type="EMBL" id="KAI3376379.1"/>
    </source>
</evidence>
<dbReference type="EMBL" id="CM041532">
    <property type="protein sequence ID" value="KAI3376379.1"/>
    <property type="molecule type" value="Genomic_DNA"/>
</dbReference>
<organism evidence="1 2">
    <name type="scientific">Scortum barcoo</name>
    <name type="common">barcoo grunter</name>
    <dbReference type="NCBI Taxonomy" id="214431"/>
    <lineage>
        <taxon>Eukaryota</taxon>
        <taxon>Metazoa</taxon>
        <taxon>Chordata</taxon>
        <taxon>Craniata</taxon>
        <taxon>Vertebrata</taxon>
        <taxon>Euteleostomi</taxon>
        <taxon>Actinopterygii</taxon>
        <taxon>Neopterygii</taxon>
        <taxon>Teleostei</taxon>
        <taxon>Neoteleostei</taxon>
        <taxon>Acanthomorphata</taxon>
        <taxon>Eupercaria</taxon>
        <taxon>Centrarchiformes</taxon>
        <taxon>Terapontoidei</taxon>
        <taxon>Terapontidae</taxon>
        <taxon>Scortum</taxon>
    </lineage>
</organism>
<sequence>MKPNEERLCNLLKRALSYNMIEKNFYKLGSVVEKTFSSPPPPYHCIQRGISMADLSLPVVEPEQHGGGGKEGLRAGVLVRLRKRENRPPLPSILLANVQSLDNKLDELRSRMAFQRDIKRILVFTETWLDPSIPDSCHCSRGSFHPPTGPDNSFREEQGRRCLLHGEQQVVLRTWRLFLRAVLRTWSTS</sequence>
<dbReference type="Proteomes" id="UP000831701">
    <property type="component" value="Chromosome 2"/>
</dbReference>
<comment type="caution">
    <text evidence="1">The sequence shown here is derived from an EMBL/GenBank/DDBJ whole genome shotgun (WGS) entry which is preliminary data.</text>
</comment>
<name>A0ACB8X8R8_9TELE</name>
<keyword evidence="2" id="KW-1185">Reference proteome</keyword>
<reference evidence="1" key="1">
    <citation type="submission" date="2022-04" db="EMBL/GenBank/DDBJ databases">
        <title>Jade perch genome.</title>
        <authorList>
            <person name="Chao B."/>
        </authorList>
    </citation>
    <scope>NUCLEOTIDE SEQUENCE</scope>
    <source>
        <strain evidence="1">CB-2022</strain>
    </source>
</reference>
<gene>
    <name evidence="1" type="ORF">L3Q82_016861</name>
</gene>
<proteinExistence type="predicted"/>
<accession>A0ACB8X8R8</accession>